<evidence type="ECO:0000313" key="3">
    <source>
        <dbReference type="Proteomes" id="UP001273166"/>
    </source>
</evidence>
<gene>
    <name evidence="2" type="ORF">B0T15DRAFT_198927</name>
</gene>
<accession>A0AAJ0GST0</accession>
<organism evidence="2 3">
    <name type="scientific">Chaetomium strumarium</name>
    <dbReference type="NCBI Taxonomy" id="1170767"/>
    <lineage>
        <taxon>Eukaryota</taxon>
        <taxon>Fungi</taxon>
        <taxon>Dikarya</taxon>
        <taxon>Ascomycota</taxon>
        <taxon>Pezizomycotina</taxon>
        <taxon>Sordariomycetes</taxon>
        <taxon>Sordariomycetidae</taxon>
        <taxon>Sordariales</taxon>
        <taxon>Chaetomiaceae</taxon>
        <taxon>Chaetomium</taxon>
    </lineage>
</organism>
<dbReference type="Proteomes" id="UP001273166">
    <property type="component" value="Unassembled WGS sequence"/>
</dbReference>
<keyword evidence="3" id="KW-1185">Reference proteome</keyword>
<dbReference type="GeneID" id="87881380"/>
<proteinExistence type="predicted"/>
<dbReference type="EMBL" id="JAUDZG010000004">
    <property type="protein sequence ID" value="KAK3305483.1"/>
    <property type="molecule type" value="Genomic_DNA"/>
</dbReference>
<feature type="compositionally biased region" description="Basic residues" evidence="1">
    <location>
        <begin position="49"/>
        <end position="61"/>
    </location>
</feature>
<reference evidence="2" key="1">
    <citation type="journal article" date="2023" name="Mol. Phylogenet. Evol.">
        <title>Genome-scale phylogeny and comparative genomics of the fungal order Sordariales.</title>
        <authorList>
            <person name="Hensen N."/>
            <person name="Bonometti L."/>
            <person name="Westerberg I."/>
            <person name="Brannstrom I.O."/>
            <person name="Guillou S."/>
            <person name="Cros-Aarteil S."/>
            <person name="Calhoun S."/>
            <person name="Haridas S."/>
            <person name="Kuo A."/>
            <person name="Mondo S."/>
            <person name="Pangilinan J."/>
            <person name="Riley R."/>
            <person name="LaButti K."/>
            <person name="Andreopoulos B."/>
            <person name="Lipzen A."/>
            <person name="Chen C."/>
            <person name="Yan M."/>
            <person name="Daum C."/>
            <person name="Ng V."/>
            <person name="Clum A."/>
            <person name="Steindorff A."/>
            <person name="Ohm R.A."/>
            <person name="Martin F."/>
            <person name="Silar P."/>
            <person name="Natvig D.O."/>
            <person name="Lalanne C."/>
            <person name="Gautier V."/>
            <person name="Ament-Velasquez S.L."/>
            <person name="Kruys A."/>
            <person name="Hutchinson M.I."/>
            <person name="Powell A.J."/>
            <person name="Barry K."/>
            <person name="Miller A.N."/>
            <person name="Grigoriev I.V."/>
            <person name="Debuchy R."/>
            <person name="Gladieux P."/>
            <person name="Hiltunen Thoren M."/>
            <person name="Johannesson H."/>
        </authorList>
    </citation>
    <scope>NUCLEOTIDE SEQUENCE</scope>
    <source>
        <strain evidence="2">CBS 333.67</strain>
    </source>
</reference>
<name>A0AAJ0GST0_9PEZI</name>
<evidence type="ECO:0000256" key="1">
    <source>
        <dbReference type="SAM" id="MobiDB-lite"/>
    </source>
</evidence>
<sequence>MGETGGTLSQKRERDTRSVLGPERPVRSRARNAEEKRTTQGRSNLRLLRAPKKERGYKRRHGDMPLRQCQNKTESQFLATAAERGSVTEEGRRRGRRPRAPRRSDELRGREFWWKPFGGLGSFHVILRGFVLVFSPEMAAWNRLSAVPTTRAGTEDGQFPRPGAIRLHITPAVENVGDRTKTSRARPGRWKAGQRRATAAHQVDAVCLVS</sequence>
<feature type="compositionally biased region" description="Polar residues" evidence="1">
    <location>
        <begin position="68"/>
        <end position="78"/>
    </location>
</feature>
<comment type="caution">
    <text evidence="2">The sequence shown here is derived from an EMBL/GenBank/DDBJ whole genome shotgun (WGS) entry which is preliminary data.</text>
</comment>
<dbReference type="AlphaFoldDB" id="A0AAJ0GST0"/>
<protein>
    <submittedName>
        <fullName evidence="2">Uncharacterized protein</fullName>
    </submittedName>
</protein>
<dbReference type="RefSeq" id="XP_062721263.1">
    <property type="nucleotide sequence ID" value="XM_062862551.1"/>
</dbReference>
<reference evidence="2" key="2">
    <citation type="submission" date="2023-06" db="EMBL/GenBank/DDBJ databases">
        <authorList>
            <consortium name="Lawrence Berkeley National Laboratory"/>
            <person name="Mondo S.J."/>
            <person name="Hensen N."/>
            <person name="Bonometti L."/>
            <person name="Westerberg I."/>
            <person name="Brannstrom I.O."/>
            <person name="Guillou S."/>
            <person name="Cros-Aarteil S."/>
            <person name="Calhoun S."/>
            <person name="Haridas S."/>
            <person name="Kuo A."/>
            <person name="Pangilinan J."/>
            <person name="Riley R."/>
            <person name="Labutti K."/>
            <person name="Andreopoulos B."/>
            <person name="Lipzen A."/>
            <person name="Chen C."/>
            <person name="Yanf M."/>
            <person name="Daum C."/>
            <person name="Ng V."/>
            <person name="Clum A."/>
            <person name="Steindorff A."/>
            <person name="Ohm R."/>
            <person name="Martin F."/>
            <person name="Silar P."/>
            <person name="Natvig D."/>
            <person name="Lalanne C."/>
            <person name="Gautier V."/>
            <person name="Ament-Velasquez S.L."/>
            <person name="Kruys A."/>
            <person name="Hutchinson M.I."/>
            <person name="Powell A.J."/>
            <person name="Barry K."/>
            <person name="Miller A.N."/>
            <person name="Grigoriev I.V."/>
            <person name="Debuchy R."/>
            <person name="Gladieux P."/>
            <person name="Thoren M.H."/>
            <person name="Johannesson H."/>
        </authorList>
    </citation>
    <scope>NUCLEOTIDE SEQUENCE</scope>
    <source>
        <strain evidence="2">CBS 333.67</strain>
    </source>
</reference>
<evidence type="ECO:0000313" key="2">
    <source>
        <dbReference type="EMBL" id="KAK3305483.1"/>
    </source>
</evidence>
<feature type="region of interest" description="Disordered" evidence="1">
    <location>
        <begin position="1"/>
        <end position="105"/>
    </location>
</feature>